<keyword evidence="2" id="KW-0472">Membrane</keyword>
<accession>A0AAE1ASS1</accession>
<gene>
    <name evidence="3" type="ORF">RRG08_050225</name>
</gene>
<feature type="transmembrane region" description="Helical" evidence="2">
    <location>
        <begin position="285"/>
        <end position="303"/>
    </location>
</feature>
<name>A0AAE1ASS1_9GAST</name>
<feature type="transmembrane region" description="Helical" evidence="2">
    <location>
        <begin position="309"/>
        <end position="325"/>
    </location>
</feature>
<dbReference type="AlphaFoldDB" id="A0AAE1ASS1"/>
<dbReference type="Pfam" id="PF05960">
    <property type="entry name" value="DUF885"/>
    <property type="match status" value="1"/>
</dbReference>
<comment type="caution">
    <text evidence="3">The sequence shown here is derived from an EMBL/GenBank/DDBJ whole genome shotgun (WGS) entry which is preliminary data.</text>
</comment>
<evidence type="ECO:0000313" key="3">
    <source>
        <dbReference type="EMBL" id="KAK3793385.1"/>
    </source>
</evidence>
<reference evidence="3" key="1">
    <citation type="journal article" date="2023" name="G3 (Bethesda)">
        <title>A reference genome for the long-term kleptoplast-retaining sea slug Elysia crispata morphotype clarki.</title>
        <authorList>
            <person name="Eastman K.E."/>
            <person name="Pendleton A.L."/>
            <person name="Shaikh M.A."/>
            <person name="Suttiyut T."/>
            <person name="Ogas R."/>
            <person name="Tomko P."/>
            <person name="Gavelis G."/>
            <person name="Widhalm J.R."/>
            <person name="Wisecaver J.H."/>
        </authorList>
    </citation>
    <scope>NUCLEOTIDE SEQUENCE</scope>
    <source>
        <strain evidence="3">ECLA1</strain>
    </source>
</reference>
<dbReference type="Proteomes" id="UP001283361">
    <property type="component" value="Unassembled WGS sequence"/>
</dbReference>
<organism evidence="3 4">
    <name type="scientific">Elysia crispata</name>
    <name type="common">lettuce slug</name>
    <dbReference type="NCBI Taxonomy" id="231223"/>
    <lineage>
        <taxon>Eukaryota</taxon>
        <taxon>Metazoa</taxon>
        <taxon>Spiralia</taxon>
        <taxon>Lophotrochozoa</taxon>
        <taxon>Mollusca</taxon>
        <taxon>Gastropoda</taxon>
        <taxon>Heterobranchia</taxon>
        <taxon>Euthyneura</taxon>
        <taxon>Panpulmonata</taxon>
        <taxon>Sacoglossa</taxon>
        <taxon>Placobranchoidea</taxon>
        <taxon>Plakobranchidae</taxon>
        <taxon>Elysia</taxon>
    </lineage>
</organism>
<dbReference type="EMBL" id="JAWDGP010001253">
    <property type="protein sequence ID" value="KAK3793385.1"/>
    <property type="molecule type" value="Genomic_DNA"/>
</dbReference>
<keyword evidence="2" id="KW-0812">Transmembrane</keyword>
<sequence length="337" mass="38731">MRRIKERNLYISPSFPLTSSVQAVERDGPYGSYGLGTFYVNLKEADKRSTFTIKPLTLHEAYPGHHYQDCYSQHFDIPLYRAKPLMGRLYSVPFHFPVYTAYAEGWALYAEYLGEEMGLYDGPYDLFGRYVSEIFRACRLVVDSGIHAFNWNRTQAIDFLRGYSDFPESQLEAEVDRYITAPGQACAYKVGEIKIRHMREKTQNSLGPLFDIREFHHQILQVGYVPWISSRKWLMTGCIPYSTRPPQNPPPPRKSPGVTSQYGKLRSGATPSARKLQIFSMTSQISSLFLAILSFVCVGRGATRTNFSGWTYLSVILLVMMMFDIQERQISCLYLFQ</sequence>
<keyword evidence="2" id="KW-1133">Transmembrane helix</keyword>
<evidence type="ECO:0000313" key="4">
    <source>
        <dbReference type="Proteomes" id="UP001283361"/>
    </source>
</evidence>
<dbReference type="PANTHER" id="PTHR33361">
    <property type="entry name" value="GLR0591 PROTEIN"/>
    <property type="match status" value="1"/>
</dbReference>
<dbReference type="InterPro" id="IPR010281">
    <property type="entry name" value="DUF885"/>
</dbReference>
<protein>
    <submittedName>
        <fullName evidence="3">Uncharacterized protein</fullName>
    </submittedName>
</protein>
<dbReference type="PANTHER" id="PTHR33361:SF2">
    <property type="entry name" value="DUF885 DOMAIN-CONTAINING PROTEIN"/>
    <property type="match status" value="1"/>
</dbReference>
<evidence type="ECO:0000256" key="2">
    <source>
        <dbReference type="SAM" id="Phobius"/>
    </source>
</evidence>
<proteinExistence type="predicted"/>
<evidence type="ECO:0000256" key="1">
    <source>
        <dbReference type="SAM" id="MobiDB-lite"/>
    </source>
</evidence>
<feature type="region of interest" description="Disordered" evidence="1">
    <location>
        <begin position="244"/>
        <end position="266"/>
    </location>
</feature>
<keyword evidence="4" id="KW-1185">Reference proteome</keyword>